<dbReference type="RefSeq" id="WP_143486786.1">
    <property type="nucleotide sequence ID" value="NZ_VJOY01000002.1"/>
</dbReference>
<accession>A0A553H329</accession>
<dbReference type="InterPro" id="IPR036271">
    <property type="entry name" value="Tet_transcr_reg_TetR-rel_C_sf"/>
</dbReference>
<organism evidence="1 2">
    <name type="scientific">Pseudomonas mangiferae</name>
    <dbReference type="NCBI Taxonomy" id="2593654"/>
    <lineage>
        <taxon>Bacteria</taxon>
        <taxon>Pseudomonadati</taxon>
        <taxon>Pseudomonadota</taxon>
        <taxon>Gammaproteobacteria</taxon>
        <taxon>Pseudomonadales</taxon>
        <taxon>Pseudomonadaceae</taxon>
        <taxon>Pseudomonas</taxon>
    </lineage>
</organism>
<reference evidence="1 2" key="1">
    <citation type="submission" date="2019-07" db="EMBL/GenBank/DDBJ databases">
        <title>Pseudomonas mangiferae sp. nov., isolated from bark of mango tree in Thailand.</title>
        <authorList>
            <person name="Srisuk N."/>
            <person name="Anurat P."/>
        </authorList>
    </citation>
    <scope>NUCLEOTIDE SEQUENCE [LARGE SCALE GENOMIC DNA]</scope>
    <source>
        <strain evidence="1 2">DMKU_BBB3-04</strain>
    </source>
</reference>
<evidence type="ECO:0000313" key="2">
    <source>
        <dbReference type="Proteomes" id="UP000315235"/>
    </source>
</evidence>
<evidence type="ECO:0000313" key="1">
    <source>
        <dbReference type="EMBL" id="TRX76158.1"/>
    </source>
</evidence>
<gene>
    <name evidence="1" type="ORF">FM069_02930</name>
</gene>
<dbReference type="OrthoDB" id="8127628at2"/>
<dbReference type="Proteomes" id="UP000315235">
    <property type="component" value="Unassembled WGS sequence"/>
</dbReference>
<dbReference type="EMBL" id="VJOY01000002">
    <property type="protein sequence ID" value="TRX76158.1"/>
    <property type="molecule type" value="Genomic_DNA"/>
</dbReference>
<comment type="caution">
    <text evidence="1">The sequence shown here is derived from an EMBL/GenBank/DDBJ whole genome shotgun (WGS) entry which is preliminary data.</text>
</comment>
<name>A0A553H329_9PSED</name>
<dbReference type="SUPFAM" id="SSF48498">
    <property type="entry name" value="Tetracyclin repressor-like, C-terminal domain"/>
    <property type="match status" value="1"/>
</dbReference>
<protein>
    <submittedName>
        <fullName evidence="1">Uncharacterized protein</fullName>
    </submittedName>
</protein>
<keyword evidence="2" id="KW-1185">Reference proteome</keyword>
<dbReference type="AlphaFoldDB" id="A0A553H329"/>
<proteinExistence type="predicted"/>
<sequence length="71" mass="7784">MDVYGWAARVLEQALEQGQAEGFEAALAVRALLSGAVALSKAHRSAEDLAQELAFLADNLDDERDYTFMRP</sequence>